<name>A0AA92L7H1_9FIRM</name>
<reference evidence="2 3" key="1">
    <citation type="submission" date="2020-11" db="EMBL/GenBank/DDBJ databases">
        <title>Closed and high quality bacterial genomes of the OMM12 community.</title>
        <authorList>
            <person name="Marbouty M."/>
            <person name="Lamy-Besnier Q."/>
            <person name="Debarbieux L."/>
            <person name="Koszul R."/>
        </authorList>
    </citation>
    <scope>NUCLEOTIDE SEQUENCE [LARGE SCALE GENOMIC DNA]</scope>
    <source>
        <strain evidence="2 3">KB18</strain>
    </source>
</reference>
<evidence type="ECO:0000313" key="3">
    <source>
        <dbReference type="Proteomes" id="UP000596035"/>
    </source>
</evidence>
<evidence type="ECO:0008006" key="4">
    <source>
        <dbReference type="Google" id="ProtNLM"/>
    </source>
</evidence>
<dbReference type="AlphaFoldDB" id="A0AA92L7H1"/>
<feature type="transmembrane region" description="Helical" evidence="1">
    <location>
        <begin position="91"/>
        <end position="116"/>
    </location>
</feature>
<gene>
    <name evidence="2" type="ORF">I5Q82_01545</name>
</gene>
<feature type="transmembrane region" description="Helical" evidence="1">
    <location>
        <begin position="39"/>
        <end position="55"/>
    </location>
</feature>
<dbReference type="Proteomes" id="UP000596035">
    <property type="component" value="Chromosome"/>
</dbReference>
<keyword evidence="1" id="KW-0472">Membrane</keyword>
<evidence type="ECO:0000256" key="1">
    <source>
        <dbReference type="SAM" id="Phobius"/>
    </source>
</evidence>
<dbReference type="RefSeq" id="WP_066540829.1">
    <property type="nucleotide sequence ID" value="NZ_CP065321.1"/>
</dbReference>
<protein>
    <recommendedName>
        <fullName evidence="4">ATP-binding protein</fullName>
    </recommendedName>
</protein>
<proteinExistence type="predicted"/>
<feature type="transmembrane region" description="Helical" evidence="1">
    <location>
        <begin position="200"/>
        <end position="220"/>
    </location>
</feature>
<feature type="transmembrane region" description="Helical" evidence="1">
    <location>
        <begin position="168"/>
        <end position="188"/>
    </location>
</feature>
<keyword evidence="1" id="KW-1133">Transmembrane helix</keyword>
<feature type="transmembrane region" description="Helical" evidence="1">
    <location>
        <begin position="136"/>
        <end position="156"/>
    </location>
</feature>
<evidence type="ECO:0000313" key="2">
    <source>
        <dbReference type="EMBL" id="QQR30450.1"/>
    </source>
</evidence>
<accession>A0AA92L7H1</accession>
<feature type="transmembrane region" description="Helical" evidence="1">
    <location>
        <begin position="61"/>
        <end position="79"/>
    </location>
</feature>
<organism evidence="2 3">
    <name type="scientific">Acutalibacter muris</name>
    <dbReference type="NCBI Taxonomy" id="1796620"/>
    <lineage>
        <taxon>Bacteria</taxon>
        <taxon>Bacillati</taxon>
        <taxon>Bacillota</taxon>
        <taxon>Clostridia</taxon>
        <taxon>Eubacteriales</taxon>
        <taxon>Acutalibacteraceae</taxon>
        <taxon>Acutalibacter</taxon>
    </lineage>
</organism>
<sequence length="279" mass="31557">MTRVYGLVEIAATTIEGVIMLCTVTHISCERYLGRRHKLLIFLFAFIYTVVITVLNLLSTFSFVTLGIAVTLIVLSTYFTSKGSLLLRSTAAVISILVVSAVDYICLFIFCMITESPITDTNSFLALINPSPMRCLYLAVNKGICILLLVLFWRFMPELQKLHRKQRVVLLCTSISVFAVLNILIALIMSQSILAMQNAIMFSCFFSCLCVFAVIALLLINDNYQEEKQKAELLRSTNQLIALNYQELYANRKEIARRIHDFNHHIKALEVLASQEHAD</sequence>
<feature type="transmembrane region" description="Helical" evidence="1">
    <location>
        <begin position="6"/>
        <end position="27"/>
    </location>
</feature>
<keyword evidence="1" id="KW-0812">Transmembrane</keyword>
<dbReference type="EMBL" id="CP065321">
    <property type="protein sequence ID" value="QQR30450.1"/>
    <property type="molecule type" value="Genomic_DNA"/>
</dbReference>